<name>A0A9Q3HZ93_9BASI</name>
<protein>
    <submittedName>
        <fullName evidence="2">Uncharacterized protein</fullName>
    </submittedName>
</protein>
<comment type="caution">
    <text evidence="2">The sequence shown here is derived from an EMBL/GenBank/DDBJ whole genome shotgun (WGS) entry which is preliminary data.</text>
</comment>
<dbReference type="AlphaFoldDB" id="A0A9Q3HZ93"/>
<proteinExistence type="predicted"/>
<accession>A0A9Q3HZ93</accession>
<feature type="compositionally biased region" description="Basic and acidic residues" evidence="1">
    <location>
        <begin position="63"/>
        <end position="78"/>
    </location>
</feature>
<keyword evidence="3" id="KW-1185">Reference proteome</keyword>
<reference evidence="2" key="1">
    <citation type="submission" date="2021-03" db="EMBL/GenBank/DDBJ databases">
        <title>Draft genome sequence of rust myrtle Austropuccinia psidii MF-1, a brazilian biotype.</title>
        <authorList>
            <person name="Quecine M.C."/>
            <person name="Pachon D.M.R."/>
            <person name="Bonatelli M.L."/>
            <person name="Correr F.H."/>
            <person name="Franceschini L.M."/>
            <person name="Leite T.F."/>
            <person name="Margarido G.R.A."/>
            <person name="Almeida C.A."/>
            <person name="Ferrarezi J.A."/>
            <person name="Labate C.A."/>
        </authorList>
    </citation>
    <scope>NUCLEOTIDE SEQUENCE</scope>
    <source>
        <strain evidence="2">MF-1</strain>
    </source>
</reference>
<feature type="compositionally biased region" description="Polar residues" evidence="1">
    <location>
        <begin position="21"/>
        <end position="30"/>
    </location>
</feature>
<evidence type="ECO:0000313" key="2">
    <source>
        <dbReference type="EMBL" id="MBW0522443.1"/>
    </source>
</evidence>
<dbReference type="EMBL" id="AVOT02029550">
    <property type="protein sequence ID" value="MBW0522443.1"/>
    <property type="molecule type" value="Genomic_DNA"/>
</dbReference>
<dbReference type="Proteomes" id="UP000765509">
    <property type="component" value="Unassembled WGS sequence"/>
</dbReference>
<sequence>MFSDNPAEDNQTTFDRLVKETCSSSPTSIVNKKKKAKKLAFTGTTIKDSEEEDPNTSSNQMEVHSEVECIPKRGKESAKSPVEQNPQKQVPYPKGKSRYAHDF</sequence>
<evidence type="ECO:0000313" key="3">
    <source>
        <dbReference type="Proteomes" id="UP000765509"/>
    </source>
</evidence>
<evidence type="ECO:0000256" key="1">
    <source>
        <dbReference type="SAM" id="MobiDB-lite"/>
    </source>
</evidence>
<feature type="region of interest" description="Disordered" evidence="1">
    <location>
        <begin position="1"/>
        <end position="103"/>
    </location>
</feature>
<gene>
    <name evidence="2" type="ORF">O181_062158</name>
</gene>
<organism evidence="2 3">
    <name type="scientific">Austropuccinia psidii MF-1</name>
    <dbReference type="NCBI Taxonomy" id="1389203"/>
    <lineage>
        <taxon>Eukaryota</taxon>
        <taxon>Fungi</taxon>
        <taxon>Dikarya</taxon>
        <taxon>Basidiomycota</taxon>
        <taxon>Pucciniomycotina</taxon>
        <taxon>Pucciniomycetes</taxon>
        <taxon>Pucciniales</taxon>
        <taxon>Sphaerophragmiaceae</taxon>
        <taxon>Austropuccinia</taxon>
    </lineage>
</organism>